<feature type="transmembrane region" description="Helical" evidence="1">
    <location>
        <begin position="53"/>
        <end position="72"/>
    </location>
</feature>
<dbReference type="AlphaFoldDB" id="A0A1G8H0K6"/>
<evidence type="ECO:0000313" key="2">
    <source>
        <dbReference type="EMBL" id="SDI00185.1"/>
    </source>
</evidence>
<feature type="transmembrane region" description="Helical" evidence="1">
    <location>
        <begin position="125"/>
        <end position="149"/>
    </location>
</feature>
<feature type="transmembrane region" description="Helical" evidence="1">
    <location>
        <begin position="12"/>
        <end position="29"/>
    </location>
</feature>
<name>A0A1G8H0K6_9FLAO</name>
<evidence type="ECO:0000313" key="3">
    <source>
        <dbReference type="Proteomes" id="UP000243588"/>
    </source>
</evidence>
<dbReference type="EMBL" id="FNDQ01000037">
    <property type="protein sequence ID" value="SDI00185.1"/>
    <property type="molecule type" value="Genomic_DNA"/>
</dbReference>
<feature type="transmembrane region" description="Helical" evidence="1">
    <location>
        <begin position="261"/>
        <end position="282"/>
    </location>
</feature>
<feature type="transmembrane region" description="Helical" evidence="1">
    <location>
        <begin position="161"/>
        <end position="180"/>
    </location>
</feature>
<keyword evidence="3" id="KW-1185">Reference proteome</keyword>
<keyword evidence="1" id="KW-0812">Transmembrane</keyword>
<dbReference type="STRING" id="702745.SAMN05421818_13711"/>
<dbReference type="Proteomes" id="UP000243588">
    <property type="component" value="Unassembled WGS sequence"/>
</dbReference>
<dbReference type="RefSeq" id="WP_090410469.1">
    <property type="nucleotide sequence ID" value="NZ_FNDQ01000037.1"/>
</dbReference>
<proteinExistence type="predicted"/>
<protein>
    <recommendedName>
        <fullName evidence="4">Lysylphosphatidylglycerol synthase TM region</fullName>
    </recommendedName>
</protein>
<keyword evidence="1" id="KW-0472">Membrane</keyword>
<accession>A0A1G8H0K6</accession>
<feature type="transmembrane region" description="Helical" evidence="1">
    <location>
        <begin position="288"/>
        <end position="308"/>
    </location>
</feature>
<evidence type="ECO:0000256" key="1">
    <source>
        <dbReference type="SAM" id="Phobius"/>
    </source>
</evidence>
<keyword evidence="1" id="KW-1133">Transmembrane helix</keyword>
<evidence type="ECO:0008006" key="4">
    <source>
        <dbReference type="Google" id="ProtNLM"/>
    </source>
</evidence>
<organism evidence="2 3">
    <name type="scientific">Myroides phaeus</name>
    <dbReference type="NCBI Taxonomy" id="702745"/>
    <lineage>
        <taxon>Bacteria</taxon>
        <taxon>Pseudomonadati</taxon>
        <taxon>Bacteroidota</taxon>
        <taxon>Flavobacteriia</taxon>
        <taxon>Flavobacteriales</taxon>
        <taxon>Flavobacteriaceae</taxon>
        <taxon>Myroides</taxon>
    </lineage>
</organism>
<sequence>MKILSDKTKQYLVLLIKILVVASAFYYIYNQLSNDKTLDFKVLLEVMAKKENYFALFILACLTFSNRFIEILKWQNLSSLIKPVSVWQATKQVLSALTLGIFTPNGIGEYAGKALYFEKKDASRVIFLNMICNGVQVIYAIVFGLIGLSILNQFHEIIPNYYLFIAYAIIATVILILFSLRHFTIKGYSIKSLIEMINEIPRQKHRKNLILAFFRYASFTHQYVILYYLLGVDIPYFELLCAVSAIYLMASSLPNFQFLEFAVKGSIAMFIFTALGVNQWVVALVATLIWLLNIVLPISIGSIFVMTYRVKQKEEADL</sequence>
<gene>
    <name evidence="2" type="ORF">SAMN05421818_13711</name>
</gene>
<reference evidence="3" key="1">
    <citation type="submission" date="2016-10" db="EMBL/GenBank/DDBJ databases">
        <authorList>
            <person name="Varghese N."/>
            <person name="Submissions S."/>
        </authorList>
    </citation>
    <scope>NUCLEOTIDE SEQUENCE [LARGE SCALE GENOMIC DNA]</scope>
    <source>
        <strain evidence="3">DSM 23313</strain>
    </source>
</reference>